<dbReference type="EMBL" id="BAEO01000055">
    <property type="protein sequence ID" value="GAC20690.1"/>
    <property type="molecule type" value="Genomic_DNA"/>
</dbReference>
<keyword evidence="2" id="KW-1185">Reference proteome</keyword>
<gene>
    <name evidence="1" type="ORF">GARC_3736</name>
</gene>
<comment type="caution">
    <text evidence="1">The sequence shown here is derived from an EMBL/GenBank/DDBJ whole genome shotgun (WGS) entry which is preliminary data.</text>
</comment>
<accession>K6ZB73</accession>
<organism evidence="1 2">
    <name type="scientific">Paraglaciecola arctica BSs20135</name>
    <dbReference type="NCBI Taxonomy" id="493475"/>
    <lineage>
        <taxon>Bacteria</taxon>
        <taxon>Pseudomonadati</taxon>
        <taxon>Pseudomonadota</taxon>
        <taxon>Gammaproteobacteria</taxon>
        <taxon>Alteromonadales</taxon>
        <taxon>Alteromonadaceae</taxon>
        <taxon>Paraglaciecola</taxon>
    </lineage>
</organism>
<reference evidence="1 2" key="1">
    <citation type="journal article" date="2017" name="Antonie Van Leeuwenhoek">
        <title>Rhizobium rhizosphaerae sp. nov., a novel species isolated from rice rhizosphere.</title>
        <authorList>
            <person name="Zhao J.J."/>
            <person name="Zhang J."/>
            <person name="Zhang R.J."/>
            <person name="Zhang C.W."/>
            <person name="Yin H.Q."/>
            <person name="Zhang X.X."/>
        </authorList>
    </citation>
    <scope>NUCLEOTIDE SEQUENCE [LARGE SCALE GENOMIC DNA]</scope>
    <source>
        <strain evidence="1 2">BSs20135</strain>
    </source>
</reference>
<protein>
    <submittedName>
        <fullName evidence="1">Uncharacterized protein</fullName>
    </submittedName>
</protein>
<proteinExistence type="predicted"/>
<evidence type="ECO:0000313" key="2">
    <source>
        <dbReference type="Proteomes" id="UP000006327"/>
    </source>
</evidence>
<sequence>MLTATYKNTGITKICDTLNKVVTYKSLPMPSYRFTSEALERLKISY</sequence>
<dbReference type="AlphaFoldDB" id="K6ZB73"/>
<dbReference type="STRING" id="493475.GARC_3736"/>
<evidence type="ECO:0000313" key="1">
    <source>
        <dbReference type="EMBL" id="GAC20690.1"/>
    </source>
</evidence>
<name>K6ZB73_9ALTE</name>
<dbReference type="Proteomes" id="UP000006327">
    <property type="component" value="Unassembled WGS sequence"/>
</dbReference>